<evidence type="ECO:0000313" key="8">
    <source>
        <dbReference type="Proteomes" id="UP000239899"/>
    </source>
</evidence>
<feature type="transmembrane region" description="Helical" evidence="6">
    <location>
        <begin position="263"/>
        <end position="280"/>
    </location>
</feature>
<evidence type="ECO:0000256" key="4">
    <source>
        <dbReference type="ARBA" id="ARBA00022989"/>
    </source>
</evidence>
<protein>
    <submittedName>
        <fullName evidence="7">Serine incorporator</fullName>
    </submittedName>
</protein>
<feature type="transmembrane region" description="Helical" evidence="6">
    <location>
        <begin position="104"/>
        <end position="122"/>
    </location>
</feature>
<evidence type="ECO:0000256" key="1">
    <source>
        <dbReference type="ARBA" id="ARBA00004141"/>
    </source>
</evidence>
<keyword evidence="8" id="KW-1185">Reference proteome</keyword>
<name>A0A2P6U0W7_CHLSO</name>
<dbReference type="EMBL" id="LHPG02000003">
    <property type="protein sequence ID" value="PRW59950.1"/>
    <property type="molecule type" value="Genomic_DNA"/>
</dbReference>
<evidence type="ECO:0000256" key="6">
    <source>
        <dbReference type="SAM" id="Phobius"/>
    </source>
</evidence>
<dbReference type="PANTHER" id="PTHR10383:SF9">
    <property type="entry name" value="SERINE INCORPORATOR, ISOFORM F"/>
    <property type="match status" value="1"/>
</dbReference>
<gene>
    <name evidence="7" type="ORF">C2E21_1723</name>
</gene>
<dbReference type="GO" id="GO:0016020">
    <property type="term" value="C:membrane"/>
    <property type="evidence" value="ECO:0007669"/>
    <property type="project" value="UniProtKB-SubCell"/>
</dbReference>
<feature type="transmembrane region" description="Helical" evidence="6">
    <location>
        <begin position="195"/>
        <end position="213"/>
    </location>
</feature>
<proteinExistence type="inferred from homology"/>
<organism evidence="7 8">
    <name type="scientific">Chlorella sorokiniana</name>
    <name type="common">Freshwater green alga</name>
    <dbReference type="NCBI Taxonomy" id="3076"/>
    <lineage>
        <taxon>Eukaryota</taxon>
        <taxon>Viridiplantae</taxon>
        <taxon>Chlorophyta</taxon>
        <taxon>core chlorophytes</taxon>
        <taxon>Trebouxiophyceae</taxon>
        <taxon>Chlorellales</taxon>
        <taxon>Chlorellaceae</taxon>
        <taxon>Chlorella clade</taxon>
        <taxon>Chlorella</taxon>
    </lineage>
</organism>
<feature type="transmembrane region" description="Helical" evidence="6">
    <location>
        <begin position="12"/>
        <end position="32"/>
    </location>
</feature>
<keyword evidence="4 6" id="KW-1133">Transmembrane helix</keyword>
<reference evidence="7 8" key="1">
    <citation type="journal article" date="2018" name="Plant J.">
        <title>Genome sequences of Chlorella sorokiniana UTEX 1602 and Micractinium conductrix SAG 241.80: implications to maltose excretion by a green alga.</title>
        <authorList>
            <person name="Arriola M.B."/>
            <person name="Velmurugan N."/>
            <person name="Zhang Y."/>
            <person name="Plunkett M.H."/>
            <person name="Hondzo H."/>
            <person name="Barney B.M."/>
        </authorList>
    </citation>
    <scope>NUCLEOTIDE SEQUENCE [LARGE SCALE GENOMIC DNA]</scope>
    <source>
        <strain evidence="8">UTEX 1602</strain>
    </source>
</reference>
<sequence>MGCAACTVSFKLAQFIYFAVFLGTVIACWVLRDYGGSALDFSPLNECLSQTDPTNRSCLGQQAVMAISFGTFCFFALQMLLLLGVSHKSNPRLSIHTGWWPIKFLLWAGACAGFFWVPASALDGFSQAARVFSGFFIILQLIILLDFIYVVNEWLLERDQCAWALVASTALLICGAFVGIGFLYHYWAPEPSCSLNIWFITSIILFFLIYGAISISPIRPESAGLFTSACVFAYTTYYCWSALNSEPLSHACANSTASSNKAVQIVGFVVAILALGYSTMSGATSSNAFDLSAGTGCDDDELPHRPDFFHLMFMLASCYMAMLFVGWDLEGQQGQNSMDRGWGSTWTKIIAAWLCCGLYAWTLIAHRVLKNRSF</sequence>
<dbReference type="PANTHER" id="PTHR10383">
    <property type="entry name" value="SERINE INCORPORATOR"/>
    <property type="match status" value="1"/>
</dbReference>
<feature type="transmembrane region" description="Helical" evidence="6">
    <location>
        <begin position="349"/>
        <end position="369"/>
    </location>
</feature>
<evidence type="ECO:0000256" key="3">
    <source>
        <dbReference type="ARBA" id="ARBA00022692"/>
    </source>
</evidence>
<dbReference type="InterPro" id="IPR005016">
    <property type="entry name" value="TDE1/TMS"/>
</dbReference>
<keyword evidence="3 6" id="KW-0812">Transmembrane</keyword>
<dbReference type="Pfam" id="PF03348">
    <property type="entry name" value="Serinc"/>
    <property type="match status" value="2"/>
</dbReference>
<evidence type="ECO:0000256" key="2">
    <source>
        <dbReference type="ARBA" id="ARBA00006665"/>
    </source>
</evidence>
<accession>A0A2P6U0W7</accession>
<comment type="subcellular location">
    <subcellularLocation>
        <location evidence="1">Membrane</location>
        <topology evidence="1">Multi-pass membrane protein</topology>
    </subcellularLocation>
</comment>
<feature type="transmembrane region" description="Helical" evidence="6">
    <location>
        <begin position="162"/>
        <end position="183"/>
    </location>
</feature>
<feature type="transmembrane region" description="Helical" evidence="6">
    <location>
        <begin position="225"/>
        <end position="243"/>
    </location>
</feature>
<dbReference type="OrthoDB" id="5963193at2759"/>
<dbReference type="AlphaFoldDB" id="A0A2P6U0W7"/>
<feature type="transmembrane region" description="Helical" evidence="6">
    <location>
        <begin position="308"/>
        <end position="329"/>
    </location>
</feature>
<dbReference type="Proteomes" id="UP000239899">
    <property type="component" value="Unassembled WGS sequence"/>
</dbReference>
<evidence type="ECO:0000313" key="7">
    <source>
        <dbReference type="EMBL" id="PRW59950.1"/>
    </source>
</evidence>
<comment type="caution">
    <text evidence="7">The sequence shown here is derived from an EMBL/GenBank/DDBJ whole genome shotgun (WGS) entry which is preliminary data.</text>
</comment>
<comment type="similarity">
    <text evidence="2">Belongs to the TDE1 family.</text>
</comment>
<feature type="transmembrane region" description="Helical" evidence="6">
    <location>
        <begin position="63"/>
        <end position="83"/>
    </location>
</feature>
<feature type="transmembrane region" description="Helical" evidence="6">
    <location>
        <begin position="128"/>
        <end position="150"/>
    </location>
</feature>
<keyword evidence="5 6" id="KW-0472">Membrane</keyword>
<evidence type="ECO:0000256" key="5">
    <source>
        <dbReference type="ARBA" id="ARBA00023136"/>
    </source>
</evidence>